<evidence type="ECO:0000313" key="2">
    <source>
        <dbReference type="Proteomes" id="UP000602124"/>
    </source>
</evidence>
<reference evidence="1" key="1">
    <citation type="submission" date="2020-12" db="EMBL/GenBank/DDBJ databases">
        <title>Devosia sp. MSA67 isolated from Mo River.</title>
        <authorList>
            <person name="Ma F."/>
            <person name="Zi Z."/>
        </authorList>
    </citation>
    <scope>NUCLEOTIDE SEQUENCE</scope>
    <source>
        <strain evidence="1">MSA67</strain>
    </source>
</reference>
<proteinExistence type="predicted"/>
<dbReference type="Proteomes" id="UP000602124">
    <property type="component" value="Unassembled WGS sequence"/>
</dbReference>
<dbReference type="RefSeq" id="WP_198874631.1">
    <property type="nucleotide sequence ID" value="NZ_JAEKMH010000001.1"/>
</dbReference>
<dbReference type="EMBL" id="JAEKMH010000001">
    <property type="protein sequence ID" value="MBJ3783392.1"/>
    <property type="molecule type" value="Genomic_DNA"/>
</dbReference>
<dbReference type="AlphaFoldDB" id="A0A934MFZ5"/>
<gene>
    <name evidence="1" type="ORF">JEQ47_01550</name>
</gene>
<protein>
    <submittedName>
        <fullName evidence="1">Phage Gp37/Gp68 family protein</fullName>
    </submittedName>
</protein>
<organism evidence="1 2">
    <name type="scientific">Devosia sediminis</name>
    <dbReference type="NCBI Taxonomy" id="2798801"/>
    <lineage>
        <taxon>Bacteria</taxon>
        <taxon>Pseudomonadati</taxon>
        <taxon>Pseudomonadota</taxon>
        <taxon>Alphaproteobacteria</taxon>
        <taxon>Hyphomicrobiales</taxon>
        <taxon>Devosiaceae</taxon>
        <taxon>Devosia</taxon>
    </lineage>
</organism>
<accession>A0A934MFZ5</accession>
<comment type="caution">
    <text evidence="1">The sequence shown here is derived from an EMBL/GenBank/DDBJ whole genome shotgun (WGS) entry which is preliminary data.</text>
</comment>
<dbReference type="Pfam" id="PF07505">
    <property type="entry name" value="DUF5131"/>
    <property type="match status" value="1"/>
</dbReference>
<name>A0A934MFZ5_9HYPH</name>
<dbReference type="InterPro" id="IPR011101">
    <property type="entry name" value="DUF5131"/>
</dbReference>
<evidence type="ECO:0000313" key="1">
    <source>
        <dbReference type="EMBL" id="MBJ3783392.1"/>
    </source>
</evidence>
<keyword evidence="2" id="KW-1185">Reference proteome</keyword>
<sequence>MTEATAIEWCDSTFNPWVGCTKISPACDHCYAEGWAKRSGQVQWGNQPRKRTSPQTWNEPLRWQRQAAQFFVEHGRRRRVFCASLADVFDNQVPTEWRDDLWALIYETPDIDWLLLTKRPQNISKMLPTAWDGVKSHVWLGTTVEDQERAEQNIPHLLKHDAAVRFLSCEPLLSAIDLRPFGLDVRHHPANQDSPGLRSLVREVRVQMQDGLAIDWVIAGGESGPGARPAHPDWARSLRNQCSAAGVPFLFKQWGAYQPQFPQYADEYGMADGDMVCSGRDFPAEGVLYRDGYFYDGMTHQPHLRAGAYWVDNVGKKAAGRLLDGVEHNGFPELSL</sequence>